<dbReference type="InterPro" id="IPR023346">
    <property type="entry name" value="Lysozyme-like_dom_sf"/>
</dbReference>
<sequence>MPIVSNVTRRIRIHAKLALGSIGVASVSAMMVTMPSSVCASSLQQNRTAFLYGQVASRYDSTWQRIASGFALDHRLDDPRVQQWLGWFEARPQMFDQFARRAAPWLRYVAEQVDDRGMPGELALLPFIESGYDPTARNPGGSSGLWQFMPATAREMGLDSTRGYAGRRDVVASTGAALDYFEMLRRHWYGDDWELTLAAYNAGPGRVNAALASSPEDDFWGLALPRETRDYVPKLLALSAIVSDPRRYGIDLPPIPDQPTFVQVDLEQSLDIRTAAELAGIELDELRALNPAYSGTLVQRGLLIPVDAHRTFDTNLAEFDFDAQPQRYIVGRGDTLSEISARTGISIEEIKRRNRLADNQLRVGQALMLAGG</sequence>
<keyword evidence="5" id="KW-1185">Reference proteome</keyword>
<dbReference type="Proteomes" id="UP000077875">
    <property type="component" value="Chromosome"/>
</dbReference>
<dbReference type="AlphaFoldDB" id="A0A172YG91"/>
<dbReference type="CDD" id="cd00118">
    <property type="entry name" value="LysM"/>
    <property type="match status" value="1"/>
</dbReference>
<dbReference type="InterPro" id="IPR036779">
    <property type="entry name" value="LysM_dom_sf"/>
</dbReference>
<comment type="similarity">
    <text evidence="1">Belongs to the transglycosylase Slt family.</text>
</comment>
<evidence type="ECO:0000313" key="4">
    <source>
        <dbReference type="EMBL" id="ANF58082.1"/>
    </source>
</evidence>
<gene>
    <name evidence="4" type="ORF">A5892_11905</name>
</gene>
<dbReference type="Gene3D" id="1.10.530.10">
    <property type="match status" value="1"/>
</dbReference>
<dbReference type="KEGG" id="haa:A5892_11905"/>
<evidence type="ECO:0000256" key="2">
    <source>
        <dbReference type="SAM" id="SignalP"/>
    </source>
</evidence>
<feature type="chain" id="PRO_5008004684" description="LysM domain-containing protein" evidence="2">
    <location>
        <begin position="41"/>
        <end position="372"/>
    </location>
</feature>
<dbReference type="PANTHER" id="PTHR37423:SF2">
    <property type="entry name" value="MEMBRANE-BOUND LYTIC MUREIN TRANSGLYCOSYLASE C"/>
    <property type="match status" value="1"/>
</dbReference>
<dbReference type="Gene3D" id="3.10.350.10">
    <property type="entry name" value="LysM domain"/>
    <property type="match status" value="1"/>
</dbReference>
<feature type="domain" description="LysM" evidence="3">
    <location>
        <begin position="326"/>
        <end position="369"/>
    </location>
</feature>
<dbReference type="InterPro" id="IPR018392">
    <property type="entry name" value="LysM"/>
</dbReference>
<dbReference type="Pfam" id="PF01464">
    <property type="entry name" value="SLT"/>
    <property type="match status" value="1"/>
</dbReference>
<feature type="signal peptide" evidence="2">
    <location>
        <begin position="1"/>
        <end position="40"/>
    </location>
</feature>
<dbReference type="SUPFAM" id="SSF54106">
    <property type="entry name" value="LysM domain"/>
    <property type="match status" value="1"/>
</dbReference>
<dbReference type="PANTHER" id="PTHR37423">
    <property type="entry name" value="SOLUBLE LYTIC MUREIN TRANSGLYCOSYLASE-RELATED"/>
    <property type="match status" value="1"/>
</dbReference>
<protein>
    <recommendedName>
        <fullName evidence="3">LysM domain-containing protein</fullName>
    </recommendedName>
</protein>
<dbReference type="SUPFAM" id="SSF53955">
    <property type="entry name" value="Lysozyme-like"/>
    <property type="match status" value="1"/>
</dbReference>
<evidence type="ECO:0000313" key="5">
    <source>
        <dbReference type="Proteomes" id="UP000077875"/>
    </source>
</evidence>
<dbReference type="Pfam" id="PF01476">
    <property type="entry name" value="LysM"/>
    <property type="match status" value="1"/>
</dbReference>
<dbReference type="InterPro" id="IPR008258">
    <property type="entry name" value="Transglycosylase_SLT_dom_1"/>
</dbReference>
<reference evidence="4 5" key="1">
    <citation type="submission" date="2016-04" db="EMBL/GenBank/DDBJ databases">
        <title>Complete Genome Sequence of Halotalea alkalilenta IHB B 13600.</title>
        <authorList>
            <person name="Swarnkar M.K."/>
            <person name="Sharma A."/>
            <person name="Kaushal K."/>
            <person name="Soni R."/>
            <person name="Rana S."/>
            <person name="Singh A.K."/>
            <person name="Gulati A."/>
        </authorList>
    </citation>
    <scope>NUCLEOTIDE SEQUENCE [LARGE SCALE GENOMIC DNA]</scope>
    <source>
        <strain evidence="4 5">IHB B 13600</strain>
    </source>
</reference>
<organism evidence="4 5">
    <name type="scientific">Halotalea alkalilenta</name>
    <dbReference type="NCBI Taxonomy" id="376489"/>
    <lineage>
        <taxon>Bacteria</taxon>
        <taxon>Pseudomonadati</taxon>
        <taxon>Pseudomonadota</taxon>
        <taxon>Gammaproteobacteria</taxon>
        <taxon>Oceanospirillales</taxon>
        <taxon>Halomonadaceae</taxon>
        <taxon>Halotalea</taxon>
    </lineage>
</organism>
<dbReference type="EMBL" id="CP015243">
    <property type="protein sequence ID" value="ANF58082.1"/>
    <property type="molecule type" value="Genomic_DNA"/>
</dbReference>
<keyword evidence="2" id="KW-0732">Signal</keyword>
<dbReference type="SMART" id="SM00257">
    <property type="entry name" value="LysM"/>
    <property type="match status" value="1"/>
</dbReference>
<dbReference type="PROSITE" id="PS51782">
    <property type="entry name" value="LYSM"/>
    <property type="match status" value="1"/>
</dbReference>
<dbReference type="CDD" id="cd16894">
    <property type="entry name" value="MltD-like"/>
    <property type="match status" value="1"/>
</dbReference>
<evidence type="ECO:0000259" key="3">
    <source>
        <dbReference type="PROSITE" id="PS51782"/>
    </source>
</evidence>
<evidence type="ECO:0000256" key="1">
    <source>
        <dbReference type="ARBA" id="ARBA00007734"/>
    </source>
</evidence>
<dbReference type="RefSeq" id="WP_064122988.1">
    <property type="nucleotide sequence ID" value="NZ_CP015243.1"/>
</dbReference>
<accession>A0A172YG91</accession>
<proteinExistence type="inferred from homology"/>
<name>A0A172YG91_9GAMM</name>
<dbReference type="STRING" id="376489.A5892_11905"/>